<reference evidence="1 2" key="3">
    <citation type="journal article" date="2012" name="J. Bacteriol.">
        <title>Genome Sequence of Paenibacillus terrae HPL-003, a Xylanase-Producing Bacterium Isolated from Soil Found in Forest Residue.</title>
        <authorList>
            <person name="Shin S.H."/>
            <person name="Kim S."/>
            <person name="Kim J.Y."/>
            <person name="Song H.Y."/>
            <person name="Cho S.J."/>
            <person name="Kim D.R."/>
            <person name="Lee K.I."/>
            <person name="Lim H.K."/>
            <person name="Park N.J."/>
            <person name="Hwang I.T."/>
            <person name="Yang K.S."/>
        </authorList>
    </citation>
    <scope>NUCLEOTIDE SEQUENCE [LARGE SCALE GENOMIC DNA]</scope>
    <source>
        <strain evidence="1 2">HPL-003</strain>
    </source>
</reference>
<organism evidence="1 2">
    <name type="scientific">Paenibacillus terrae (strain HPL-003)</name>
    <dbReference type="NCBI Taxonomy" id="985665"/>
    <lineage>
        <taxon>Bacteria</taxon>
        <taxon>Bacillati</taxon>
        <taxon>Bacillota</taxon>
        <taxon>Bacilli</taxon>
        <taxon>Bacillales</taxon>
        <taxon>Paenibacillaceae</taxon>
        <taxon>Paenibacillus</taxon>
    </lineage>
</organism>
<reference key="2">
    <citation type="submission" date="2011-11" db="EMBL/GenBank/DDBJ databases">
        <authorList>
            <person name="Shin S.H."/>
            <person name="Kim S."/>
            <person name="Kim J.Y."/>
        </authorList>
    </citation>
    <scope>NUCLEOTIDE SEQUENCE</scope>
    <source>
        <strain>HPL-003</strain>
    </source>
</reference>
<proteinExistence type="predicted"/>
<dbReference type="HOGENOM" id="CLU_3237051_0_0_9"/>
<name>G7W2U7_PAETH</name>
<protein>
    <submittedName>
        <fullName evidence="1">Uncharacterized protein</fullName>
    </submittedName>
</protein>
<sequence>MNGLSFQRLENLLLALFIQPNGKPPSDLDEPHDKVEFLWSSGQ</sequence>
<gene>
    <name evidence="1" type="ordered locus">HPL003_19315</name>
</gene>
<evidence type="ECO:0000313" key="1">
    <source>
        <dbReference type="EMBL" id="AET60603.1"/>
    </source>
</evidence>
<evidence type="ECO:0000313" key="2">
    <source>
        <dbReference type="Proteomes" id="UP000005876"/>
    </source>
</evidence>
<accession>G7W2U7</accession>
<dbReference type="EMBL" id="CP003107">
    <property type="protein sequence ID" value="AET60603.1"/>
    <property type="molecule type" value="Genomic_DNA"/>
</dbReference>
<dbReference type="AlphaFoldDB" id="G7W2U7"/>
<dbReference type="Proteomes" id="UP000005876">
    <property type="component" value="Chromosome"/>
</dbReference>
<reference evidence="2" key="1">
    <citation type="submission" date="2011-11" db="EMBL/GenBank/DDBJ databases">
        <title>Complete sequence of Paenibacillus terrae HPL-003.</title>
        <authorList>
            <person name="Shin S.H."/>
            <person name="Kim S."/>
            <person name="Kim J.Y."/>
        </authorList>
    </citation>
    <scope>NUCLEOTIDE SEQUENCE [LARGE SCALE GENOMIC DNA]</scope>
    <source>
        <strain evidence="2">HPL-003</strain>
    </source>
</reference>
<dbReference type="KEGG" id="pta:HPL003_19315"/>